<reference evidence="9" key="1">
    <citation type="submission" date="2014-12" db="EMBL/GenBank/DDBJ databases">
        <authorList>
            <person name="Salcher M.M."/>
        </authorList>
    </citation>
    <scope>NUCLEOTIDE SEQUENCE [LARGE SCALE GENOMIC DNA]</scope>
    <source>
        <strain evidence="9">MMS-10A-171</strain>
    </source>
</reference>
<proteinExistence type="inferred from homology"/>
<comment type="subcellular location">
    <subcellularLocation>
        <location evidence="1 7">Cell membrane</location>
        <topology evidence="1 7">Multi-pass membrane protein</topology>
    </subcellularLocation>
</comment>
<comment type="similarity">
    <text evidence="2 7">Belongs to the UPF0056 (MarC) family.</text>
</comment>
<feature type="transmembrane region" description="Helical" evidence="7">
    <location>
        <begin position="12"/>
        <end position="31"/>
    </location>
</feature>
<feature type="transmembrane region" description="Helical" evidence="7">
    <location>
        <begin position="111"/>
        <end position="135"/>
    </location>
</feature>
<evidence type="ECO:0000313" key="8">
    <source>
        <dbReference type="EMBL" id="CEZ18930.1"/>
    </source>
</evidence>
<feature type="transmembrane region" description="Helical" evidence="7">
    <location>
        <begin position="43"/>
        <end position="62"/>
    </location>
</feature>
<protein>
    <recommendedName>
        <fullName evidence="7">UPF0056 membrane protein</fullName>
    </recommendedName>
</protein>
<dbReference type="NCBIfam" id="TIGR00427">
    <property type="entry name" value="NAAT family transporter"/>
    <property type="match status" value="1"/>
</dbReference>
<gene>
    <name evidence="8" type="ORF">BN1208_0034</name>
</gene>
<accession>A0A0D6ETW3</accession>
<dbReference type="InterPro" id="IPR002771">
    <property type="entry name" value="Multi_antbiot-R_MarC"/>
</dbReference>
<dbReference type="PANTHER" id="PTHR33508">
    <property type="entry name" value="UPF0056 MEMBRANE PROTEIN YHCE"/>
    <property type="match status" value="1"/>
</dbReference>
<keyword evidence="9" id="KW-1185">Reference proteome</keyword>
<dbReference type="AlphaFoldDB" id="A0A0D6ETW3"/>
<dbReference type="STRING" id="1581557.BN1208_0034"/>
<keyword evidence="6 7" id="KW-0472">Membrane</keyword>
<feature type="transmembrane region" description="Helical" evidence="7">
    <location>
        <begin position="141"/>
        <end position="162"/>
    </location>
</feature>
<keyword evidence="3" id="KW-1003">Cell membrane</keyword>
<dbReference type="Pfam" id="PF01914">
    <property type="entry name" value="MarC"/>
    <property type="match status" value="1"/>
</dbReference>
<feature type="transmembrane region" description="Helical" evidence="7">
    <location>
        <begin position="68"/>
        <end position="90"/>
    </location>
</feature>
<dbReference type="EMBL" id="LN827929">
    <property type="protein sequence ID" value="CEZ18930.1"/>
    <property type="molecule type" value="Genomic_DNA"/>
</dbReference>
<evidence type="ECO:0000256" key="3">
    <source>
        <dbReference type="ARBA" id="ARBA00022475"/>
    </source>
</evidence>
<feature type="transmembrane region" description="Helical" evidence="7">
    <location>
        <begin position="183"/>
        <end position="201"/>
    </location>
</feature>
<evidence type="ECO:0000256" key="6">
    <source>
        <dbReference type="ARBA" id="ARBA00023136"/>
    </source>
</evidence>
<dbReference type="RefSeq" id="WP_231854580.1">
    <property type="nucleotide sequence ID" value="NZ_LN827929.1"/>
</dbReference>
<evidence type="ECO:0000256" key="1">
    <source>
        <dbReference type="ARBA" id="ARBA00004651"/>
    </source>
</evidence>
<keyword evidence="5 7" id="KW-1133">Transmembrane helix</keyword>
<evidence type="ECO:0000256" key="2">
    <source>
        <dbReference type="ARBA" id="ARBA00009784"/>
    </source>
</evidence>
<name>A0A0D6ETW3_9PROT</name>
<dbReference type="Proteomes" id="UP000064007">
    <property type="component" value="Chromosome 1"/>
</dbReference>
<dbReference type="GO" id="GO:0005886">
    <property type="term" value="C:plasma membrane"/>
    <property type="evidence" value="ECO:0007669"/>
    <property type="project" value="UniProtKB-SubCell"/>
</dbReference>
<evidence type="ECO:0000313" key="9">
    <source>
        <dbReference type="Proteomes" id="UP000064007"/>
    </source>
</evidence>
<evidence type="ECO:0000256" key="4">
    <source>
        <dbReference type="ARBA" id="ARBA00022692"/>
    </source>
</evidence>
<dbReference type="KEGG" id="mbat:BN1208_0034"/>
<keyword evidence="4 7" id="KW-0812">Transmembrane</keyword>
<organism evidence="8 9">
    <name type="scientific">Candidatus Methylopumilus planktonicus</name>
    <dbReference type="NCBI Taxonomy" id="1581557"/>
    <lineage>
        <taxon>Bacteria</taxon>
        <taxon>Pseudomonadati</taxon>
        <taxon>Pseudomonadota</taxon>
        <taxon>Betaproteobacteria</taxon>
        <taxon>Nitrosomonadales</taxon>
        <taxon>Methylophilaceae</taxon>
        <taxon>Candidatus Methylopumilus</taxon>
    </lineage>
</organism>
<sequence length="205" mass="22369">MMIEWTFIIKTTIAMIAIVDPPGCLPIYLSLTSQHKKINKKNVAKMTALTVFIILVVSLFLGDKILNIFGISMPSFQICGGILLLIMAIYMMLGRNQVMESTQNNKSEKELIAFVPLSIPLLAGPGAISNMIIAAHQAPNFVNLSFLVLPCIFVSLTIWLTLSFAENISKVIGDVGTKIVTRVMGLLLGSMAIEFITRGVLDIIA</sequence>
<evidence type="ECO:0000256" key="5">
    <source>
        <dbReference type="ARBA" id="ARBA00022989"/>
    </source>
</evidence>
<evidence type="ECO:0000256" key="7">
    <source>
        <dbReference type="RuleBase" id="RU362048"/>
    </source>
</evidence>
<dbReference type="HOGENOM" id="CLU_079909_2_1_4"/>
<dbReference type="PANTHER" id="PTHR33508:SF1">
    <property type="entry name" value="UPF0056 MEMBRANE PROTEIN YHCE"/>
    <property type="match status" value="1"/>
</dbReference>